<keyword evidence="19" id="KW-1185">Reference proteome</keyword>
<dbReference type="PANTHER" id="PTHR46322:SF1">
    <property type="entry name" value="PUROMYCIN-SENSITIVE AMINOPEPTIDASE"/>
    <property type="match status" value="1"/>
</dbReference>
<keyword evidence="10" id="KW-0862">Zinc</keyword>
<sequence length="890" mass="97303">MDIASRPSEPAENTAVANAAPPPAAPAVIRREDYTPPAWLVPEVSLDFALGVDGTRVVSDLLVRRNAPGQPLRLSGDGIAAREVLVDGRPSNHWRMEGADLVIDLEGDEHRVSIETALNPAANSQLMGLYASNGMLCTQCEAEGFRRITFHPDRPDVLSVYRVRMAGPKADFPILLSNGNCVASGEGPPNENGEDTHWAEWHDPWPKPSYLFALVAGDLVATSDSFTTMNGRKVDLNIWVRPGDESRTHHAMRSLINSMKWDEEAFGREYDLDLFNIVAVSDFNMGAMENKGLNVFNTRYVLADPETATDGDYDAVEGVIGHEYFHNWSGNRITCRDWFQLSLKEGFTVLRDQMFSAAMGSEPVKRIEDVRVLRAAQFPEDSGPLAHPIRPDSYQEISNFYTATVYNKGAEVIRMMRSMANFGAGADRFRKGTDLYFDRHDGEAATCEDFVKAIEDGAGLDLTRFRLWYSQAGTPRVTARLAHEGDVATLHLTQEVPLTPGQASKQPMPIPLRLALFDRASGKHGGEQLVVLDQAEASFTFPGHAEAPVLSLNRGFSAPVAIDAATSQEDLVFLAAHDDDPFARYEALQSLIVRHLVAAAAEELSDDERFTGRHAIASAIAAVLDDTALDDLMRGELLILPGEGYLAEQFAQADPTAIRREREGLKGWLAQALLARFTALHDRASAVPFSLEAAARGARKVKTQALVYLAAGAPEEAARRAAAQYDAADNMTDRQGALMTLCGLDTPGRAEKLADFHARYAGNALVIDKWFSLQAGSLHGDALAHVKALADHPDFTLGNPNRVRSLYMAFAANPAAFHDPSGEGYRIIADLILALDPINAQTAARFVPSLGRWRRIEPARAAMMRAELERIAAAPSLSRDTFEQVTRSLG</sequence>
<dbReference type="InterPro" id="IPR045357">
    <property type="entry name" value="Aminopeptidase_N-like_N"/>
</dbReference>
<organism evidence="18 19">
    <name type="scientific">Novosphingobium flavum</name>
    <dbReference type="NCBI Taxonomy" id="1778672"/>
    <lineage>
        <taxon>Bacteria</taxon>
        <taxon>Pseudomonadati</taxon>
        <taxon>Pseudomonadota</taxon>
        <taxon>Alphaproteobacteria</taxon>
        <taxon>Sphingomonadales</taxon>
        <taxon>Sphingomonadaceae</taxon>
        <taxon>Novosphingobium</taxon>
    </lineage>
</organism>
<dbReference type="Proteomes" id="UP000566813">
    <property type="component" value="Unassembled WGS sequence"/>
</dbReference>
<keyword evidence="7" id="KW-0645">Protease</keyword>
<evidence type="ECO:0000256" key="6">
    <source>
        <dbReference type="ARBA" id="ARBA00022438"/>
    </source>
</evidence>
<dbReference type="InterPro" id="IPR038438">
    <property type="entry name" value="PepN_Ig-like_sf"/>
</dbReference>
<protein>
    <recommendedName>
        <fullName evidence="5 12">Aminopeptidase N</fullName>
        <ecNumber evidence="4 12">3.4.11.2</ecNumber>
    </recommendedName>
</protein>
<feature type="domain" description="Peptidase M1 membrane alanine aminopeptidase" evidence="14">
    <location>
        <begin position="251"/>
        <end position="465"/>
    </location>
</feature>
<feature type="region of interest" description="Disordered" evidence="13">
    <location>
        <begin position="1"/>
        <end position="22"/>
    </location>
</feature>
<dbReference type="InterPro" id="IPR042097">
    <property type="entry name" value="Aminopeptidase_N-like_N_sf"/>
</dbReference>
<dbReference type="EC" id="3.4.11.2" evidence="4 12"/>
<gene>
    <name evidence="18" type="primary">pepN</name>
    <name evidence="18" type="ORF">H7F51_03925</name>
</gene>
<evidence type="ECO:0000256" key="12">
    <source>
        <dbReference type="NCBIfam" id="TIGR02414"/>
    </source>
</evidence>
<dbReference type="Gene3D" id="2.60.40.1840">
    <property type="match status" value="1"/>
</dbReference>
<evidence type="ECO:0000256" key="5">
    <source>
        <dbReference type="ARBA" id="ARBA00015611"/>
    </source>
</evidence>
<dbReference type="SUPFAM" id="SSF55486">
    <property type="entry name" value="Metalloproteases ('zincins'), catalytic domain"/>
    <property type="match status" value="1"/>
</dbReference>
<keyword evidence="9 18" id="KW-0378">Hydrolase</keyword>
<dbReference type="Gene3D" id="2.60.40.1730">
    <property type="entry name" value="tricorn interacting facor f3 domain"/>
    <property type="match status" value="1"/>
</dbReference>
<dbReference type="InterPro" id="IPR001930">
    <property type="entry name" value="Peptidase_M1"/>
</dbReference>
<dbReference type="NCBIfam" id="TIGR02414">
    <property type="entry name" value="pepN_proteo"/>
    <property type="match status" value="1"/>
</dbReference>
<name>A0A7X1KKK7_9SPHN</name>
<evidence type="ECO:0000256" key="3">
    <source>
        <dbReference type="ARBA" id="ARBA00010136"/>
    </source>
</evidence>
<evidence type="ECO:0000313" key="19">
    <source>
        <dbReference type="Proteomes" id="UP000566813"/>
    </source>
</evidence>
<comment type="cofactor">
    <cofactor evidence="2">
        <name>Zn(2+)</name>
        <dbReference type="ChEBI" id="CHEBI:29105"/>
    </cofactor>
</comment>
<reference evidence="18 19" key="1">
    <citation type="submission" date="2020-08" db="EMBL/GenBank/DDBJ databases">
        <title>The genome sequence of type strain Novosphingobium flavum NBRC 111647.</title>
        <authorList>
            <person name="Liu Y."/>
        </authorList>
    </citation>
    <scope>NUCLEOTIDE SEQUENCE [LARGE SCALE GENOMIC DNA]</scope>
    <source>
        <strain evidence="18 19">NBRC 111647</strain>
    </source>
</reference>
<dbReference type="Gene3D" id="1.25.50.10">
    <property type="entry name" value="Peptidase M1, alanyl aminopeptidase, C-terminal domain"/>
    <property type="match status" value="1"/>
</dbReference>
<dbReference type="EMBL" id="JACLAW010000002">
    <property type="protein sequence ID" value="MBC2664664.1"/>
    <property type="molecule type" value="Genomic_DNA"/>
</dbReference>
<dbReference type="Pfam" id="PF01433">
    <property type="entry name" value="Peptidase_M1"/>
    <property type="match status" value="1"/>
</dbReference>
<evidence type="ECO:0000256" key="11">
    <source>
        <dbReference type="ARBA" id="ARBA00023049"/>
    </source>
</evidence>
<evidence type="ECO:0000259" key="15">
    <source>
        <dbReference type="Pfam" id="PF11940"/>
    </source>
</evidence>
<evidence type="ECO:0000256" key="4">
    <source>
        <dbReference type="ARBA" id="ARBA00012564"/>
    </source>
</evidence>
<dbReference type="InterPro" id="IPR027268">
    <property type="entry name" value="Peptidase_M4/M1_CTD_sf"/>
</dbReference>
<dbReference type="InterPro" id="IPR012779">
    <property type="entry name" value="Peptidase_M1_pepN"/>
</dbReference>
<proteinExistence type="inferred from homology"/>
<feature type="compositionally biased region" description="Low complexity" evidence="13">
    <location>
        <begin position="10"/>
        <end position="19"/>
    </location>
</feature>
<dbReference type="GO" id="GO:0008270">
    <property type="term" value="F:zinc ion binding"/>
    <property type="evidence" value="ECO:0007669"/>
    <property type="project" value="InterPro"/>
</dbReference>
<dbReference type="Pfam" id="PF17900">
    <property type="entry name" value="Peptidase_M1_N"/>
    <property type="match status" value="1"/>
</dbReference>
<evidence type="ECO:0000259" key="16">
    <source>
        <dbReference type="Pfam" id="PF17432"/>
    </source>
</evidence>
<dbReference type="Gene3D" id="1.10.390.10">
    <property type="entry name" value="Neutral Protease Domain 2"/>
    <property type="match status" value="1"/>
</dbReference>
<dbReference type="InterPro" id="IPR035414">
    <property type="entry name" value="Peptidase_M1_pepN_Ig-like"/>
</dbReference>
<comment type="catalytic activity">
    <reaction evidence="1">
        <text>Release of an N-terminal amino acid, Xaa-|-Yaa- from a peptide, amide or arylamide. Xaa is preferably Ala, but may be most amino acids including Pro (slow action). When a terminal hydrophobic residue is followed by a prolyl residue, the two may be released as an intact Xaa-Pro dipeptide.</text>
        <dbReference type="EC" id="3.4.11.2"/>
    </reaction>
</comment>
<evidence type="ECO:0000256" key="13">
    <source>
        <dbReference type="SAM" id="MobiDB-lite"/>
    </source>
</evidence>
<dbReference type="GO" id="GO:0006508">
    <property type="term" value="P:proteolysis"/>
    <property type="evidence" value="ECO:0007669"/>
    <property type="project" value="UniProtKB-UniRule"/>
</dbReference>
<evidence type="ECO:0000256" key="7">
    <source>
        <dbReference type="ARBA" id="ARBA00022670"/>
    </source>
</evidence>
<evidence type="ECO:0000313" key="18">
    <source>
        <dbReference type="EMBL" id="MBC2664664.1"/>
    </source>
</evidence>
<dbReference type="PRINTS" id="PR00756">
    <property type="entry name" value="ALADIPTASE"/>
</dbReference>
<dbReference type="CDD" id="cd09600">
    <property type="entry name" value="M1_APN"/>
    <property type="match status" value="1"/>
</dbReference>
<evidence type="ECO:0000256" key="8">
    <source>
        <dbReference type="ARBA" id="ARBA00022723"/>
    </source>
</evidence>
<keyword evidence="6 18" id="KW-0031">Aminopeptidase</keyword>
<dbReference type="GO" id="GO:0008237">
    <property type="term" value="F:metallopeptidase activity"/>
    <property type="evidence" value="ECO:0007669"/>
    <property type="project" value="UniProtKB-UniRule"/>
</dbReference>
<feature type="domain" description="Peptidase M1 alanyl aminopeptidase Ig-like fold" evidence="15">
    <location>
        <begin position="473"/>
        <end position="563"/>
    </location>
</feature>
<keyword evidence="11" id="KW-0482">Metalloprotease</keyword>
<evidence type="ECO:0000259" key="14">
    <source>
        <dbReference type="Pfam" id="PF01433"/>
    </source>
</evidence>
<accession>A0A7X1KKK7</accession>
<dbReference type="PANTHER" id="PTHR46322">
    <property type="entry name" value="PUROMYCIN-SENSITIVE AMINOPEPTIDASE"/>
    <property type="match status" value="1"/>
</dbReference>
<dbReference type="AlphaFoldDB" id="A0A7X1KKK7"/>
<comment type="similarity">
    <text evidence="3">Belongs to the peptidase M1 family.</text>
</comment>
<feature type="domain" description="Aminopeptidase N-like N-terminal" evidence="17">
    <location>
        <begin position="111"/>
        <end position="211"/>
    </location>
</feature>
<dbReference type="Pfam" id="PF17432">
    <property type="entry name" value="DUF3458_C"/>
    <property type="match status" value="1"/>
</dbReference>
<evidence type="ECO:0000256" key="10">
    <source>
        <dbReference type="ARBA" id="ARBA00022833"/>
    </source>
</evidence>
<dbReference type="InterPro" id="IPR024601">
    <property type="entry name" value="Peptidase_M1_pepN_C"/>
</dbReference>
<dbReference type="GO" id="GO:0016285">
    <property type="term" value="F:alanyl aminopeptidase activity"/>
    <property type="evidence" value="ECO:0007669"/>
    <property type="project" value="UniProtKB-EC"/>
</dbReference>
<dbReference type="SUPFAM" id="SSF63737">
    <property type="entry name" value="Leukotriene A4 hydrolase N-terminal domain"/>
    <property type="match status" value="1"/>
</dbReference>
<dbReference type="RefSeq" id="WP_185662898.1">
    <property type="nucleotide sequence ID" value="NZ_JACLAW010000002.1"/>
</dbReference>
<feature type="domain" description="Peptidase M1 alanyl aminopeptidase C-terminal" evidence="16">
    <location>
        <begin position="568"/>
        <end position="889"/>
    </location>
</feature>
<evidence type="ECO:0000256" key="9">
    <source>
        <dbReference type="ARBA" id="ARBA00022801"/>
    </source>
</evidence>
<evidence type="ECO:0000256" key="1">
    <source>
        <dbReference type="ARBA" id="ARBA00000098"/>
    </source>
</evidence>
<dbReference type="FunFam" id="3.30.2010.30:FF:000002">
    <property type="entry name" value="Putative aminopeptidase N"/>
    <property type="match status" value="1"/>
</dbReference>
<evidence type="ECO:0000259" key="17">
    <source>
        <dbReference type="Pfam" id="PF17900"/>
    </source>
</evidence>
<dbReference type="Gene3D" id="3.30.2010.30">
    <property type="match status" value="1"/>
</dbReference>
<keyword evidence="8" id="KW-0479">Metal-binding</keyword>
<dbReference type="Pfam" id="PF11940">
    <property type="entry name" value="DUF3458"/>
    <property type="match status" value="1"/>
</dbReference>
<evidence type="ECO:0000256" key="2">
    <source>
        <dbReference type="ARBA" id="ARBA00001947"/>
    </source>
</evidence>
<comment type="caution">
    <text evidence="18">The sequence shown here is derived from an EMBL/GenBank/DDBJ whole genome shotgun (WGS) entry which is preliminary data.</text>
</comment>
<dbReference type="InterPro" id="IPR037144">
    <property type="entry name" value="Peptidase_M1_pepN_C_sf"/>
</dbReference>
<dbReference type="InterPro" id="IPR014782">
    <property type="entry name" value="Peptidase_M1_dom"/>
</dbReference>